<dbReference type="AlphaFoldDB" id="A0A177G7N4"/>
<organism evidence="1 2">
    <name type="scientific">Acetobacter malorum</name>
    <dbReference type="NCBI Taxonomy" id="178901"/>
    <lineage>
        <taxon>Bacteria</taxon>
        <taxon>Pseudomonadati</taxon>
        <taxon>Pseudomonadota</taxon>
        <taxon>Alphaproteobacteria</taxon>
        <taxon>Acetobacterales</taxon>
        <taxon>Acetobacteraceae</taxon>
        <taxon>Acetobacter</taxon>
    </lineage>
</organism>
<accession>A0A177G7N4</accession>
<dbReference type="Proteomes" id="UP000077349">
    <property type="component" value="Unassembled WGS sequence"/>
</dbReference>
<gene>
    <name evidence="1" type="ORF">Amal_03554</name>
</gene>
<sequence length="63" mass="6888">MTHKGAHGVIKCLIWVLLAICNQKVDIVGASFGSIAKLNKRGPVLSPVLVYRRYKPKIPTNSS</sequence>
<comment type="caution">
    <text evidence="1">The sequence shown here is derived from an EMBL/GenBank/DDBJ whole genome shotgun (WGS) entry which is preliminary data.</text>
</comment>
<reference evidence="1 2" key="1">
    <citation type="submission" date="2016-03" db="EMBL/GenBank/DDBJ databases">
        <title>Draft genome sequence of Acetobacter malorum CECT 7742, a strain isolated from strawberry vinegar.</title>
        <authorList>
            <person name="Sainz F."/>
            <person name="Mas A."/>
            <person name="Torija M.J."/>
        </authorList>
    </citation>
    <scope>NUCLEOTIDE SEQUENCE [LARGE SCALE GENOMIC DNA]</scope>
    <source>
        <strain evidence="1 2">CECT 7742</strain>
    </source>
</reference>
<protein>
    <submittedName>
        <fullName evidence="1">Uncharacterized protein</fullName>
    </submittedName>
</protein>
<proteinExistence type="predicted"/>
<dbReference type="EMBL" id="LVHD01000080">
    <property type="protein sequence ID" value="OAG75274.1"/>
    <property type="molecule type" value="Genomic_DNA"/>
</dbReference>
<evidence type="ECO:0000313" key="2">
    <source>
        <dbReference type="Proteomes" id="UP000077349"/>
    </source>
</evidence>
<evidence type="ECO:0000313" key="1">
    <source>
        <dbReference type="EMBL" id="OAG75274.1"/>
    </source>
</evidence>
<name>A0A177G7N4_9PROT</name>